<reference evidence="3 4" key="1">
    <citation type="submission" date="2016-10" db="EMBL/GenBank/DDBJ databases">
        <authorList>
            <person name="de Groot N.N."/>
        </authorList>
    </citation>
    <scope>NUCLEOTIDE SEQUENCE [LARGE SCALE GENOMIC DNA]</scope>
    <source>
        <strain evidence="3 4">DSM 15283</strain>
    </source>
</reference>
<dbReference type="OrthoDB" id="9811671at2"/>
<feature type="signal peptide" evidence="1">
    <location>
        <begin position="1"/>
        <end position="20"/>
    </location>
</feature>
<dbReference type="Pfam" id="PF09917">
    <property type="entry name" value="DUF2147"/>
    <property type="match status" value="1"/>
</dbReference>
<dbReference type="STRING" id="254406.SAMN04488042_107105"/>
<dbReference type="InterPro" id="IPR019223">
    <property type="entry name" value="DUF2147"/>
</dbReference>
<protein>
    <submittedName>
        <fullName evidence="3">Uncharacterized conserved protein, DUF2147 family</fullName>
    </submittedName>
</protein>
<evidence type="ECO:0000256" key="1">
    <source>
        <dbReference type="SAM" id="SignalP"/>
    </source>
</evidence>
<gene>
    <name evidence="3" type="ORF">SAMN04488042_107105</name>
</gene>
<keyword evidence="1" id="KW-0732">Signal</keyword>
<evidence type="ECO:0000313" key="4">
    <source>
        <dbReference type="Proteomes" id="UP000199144"/>
    </source>
</evidence>
<dbReference type="PANTHER" id="PTHR36919">
    <property type="entry name" value="BLR1215 PROTEIN"/>
    <property type="match status" value="1"/>
</dbReference>
<organism evidence="3 4">
    <name type="scientific">Shimia aestuarii</name>
    <dbReference type="NCBI Taxonomy" id="254406"/>
    <lineage>
        <taxon>Bacteria</taxon>
        <taxon>Pseudomonadati</taxon>
        <taxon>Pseudomonadota</taxon>
        <taxon>Alphaproteobacteria</taxon>
        <taxon>Rhodobacterales</taxon>
        <taxon>Roseobacteraceae</taxon>
    </lineage>
</organism>
<sequence length="132" mass="13647">MKKTLLAAAAALACASAAMADPVAGTWKTAPGDTGGYLHVTISPCGAAICGTIKEAYDKNGKVSAGYEHKGKKMLWDMKADGGGAYSGGKIWAPDSDKTYKSKMKLSGAKLNVKGCVAGGMICRGQDWTRIN</sequence>
<feature type="chain" id="PRO_5011750848" evidence="1">
    <location>
        <begin position="21"/>
        <end position="132"/>
    </location>
</feature>
<feature type="domain" description="DUF2147" evidence="2">
    <location>
        <begin position="25"/>
        <end position="130"/>
    </location>
</feature>
<proteinExistence type="predicted"/>
<dbReference type="AlphaFoldDB" id="A0A1I4QS31"/>
<evidence type="ECO:0000313" key="3">
    <source>
        <dbReference type="EMBL" id="SFM42841.1"/>
    </source>
</evidence>
<dbReference type="EMBL" id="FOTQ01000007">
    <property type="protein sequence ID" value="SFM42841.1"/>
    <property type="molecule type" value="Genomic_DNA"/>
</dbReference>
<accession>A0A1I4QS31</accession>
<evidence type="ECO:0000259" key="2">
    <source>
        <dbReference type="Pfam" id="PF09917"/>
    </source>
</evidence>
<dbReference type="Proteomes" id="UP000199144">
    <property type="component" value="Unassembled WGS sequence"/>
</dbReference>
<dbReference type="Gene3D" id="2.40.128.520">
    <property type="match status" value="1"/>
</dbReference>
<keyword evidence="4" id="KW-1185">Reference proteome</keyword>
<dbReference type="PANTHER" id="PTHR36919:SF2">
    <property type="entry name" value="BLL6627 PROTEIN"/>
    <property type="match status" value="1"/>
</dbReference>
<name>A0A1I4QS31_9RHOB</name>
<dbReference type="RefSeq" id="WP_093094817.1">
    <property type="nucleotide sequence ID" value="NZ_FOTQ01000007.1"/>
</dbReference>